<evidence type="ECO:0000313" key="3">
    <source>
        <dbReference type="Proteomes" id="UP000052946"/>
    </source>
</evidence>
<organism evidence="2 3">
    <name type="scientific">Oceanobacillus picturae</name>
    <dbReference type="NCBI Taxonomy" id="171693"/>
    <lineage>
        <taxon>Bacteria</taxon>
        <taxon>Bacillati</taxon>
        <taxon>Bacillota</taxon>
        <taxon>Bacilli</taxon>
        <taxon>Bacillales</taxon>
        <taxon>Bacillaceae</taxon>
        <taxon>Oceanobacillus</taxon>
    </lineage>
</organism>
<proteinExistence type="predicted"/>
<evidence type="ECO:0000313" key="2">
    <source>
        <dbReference type="EMBL" id="GAQ16452.1"/>
    </source>
</evidence>
<evidence type="ECO:0000256" key="1">
    <source>
        <dbReference type="SAM" id="Phobius"/>
    </source>
</evidence>
<dbReference type="Pfam" id="PF11391">
    <property type="entry name" value="DUF2798"/>
    <property type="match status" value="2"/>
</dbReference>
<feature type="transmembrane region" description="Helical" evidence="1">
    <location>
        <begin position="129"/>
        <end position="148"/>
    </location>
</feature>
<accession>A0A0U9H8H7</accession>
<sequence length="165" mass="18367">MPTTKKESFYFGLMMCSGMVIVMTFYNLFLQELFGVIPVTGIIINLLLGFIVAFSLDLFIVGPVARKIAFSLPIKQDKPIYKILTMTILMVLGMVLCMSLYGLITAAVMDSLGETSLWESYASIALKNFIMALPLQLIIMGPIVRYVFTKYVKQNPAVNMIGTVN</sequence>
<reference evidence="2 3" key="2">
    <citation type="journal article" date="2016" name="Genome Announc.">
        <title>Draft Genome Sequence of Oceanobacillus picturae Heshi-B3, Isolated from Fermented Rice Bran in a Traditional Japanese Seafood Dish.</title>
        <authorList>
            <person name="Akuzawa S."/>
            <person name="Nagaoka J."/>
            <person name="Kanekatsu M."/>
            <person name="Kanesaki Y."/>
            <person name="Suzuki T."/>
        </authorList>
    </citation>
    <scope>NUCLEOTIDE SEQUENCE [LARGE SCALE GENOMIC DNA]</scope>
    <source>
        <strain evidence="2 3">Heshi-B3</strain>
    </source>
</reference>
<dbReference type="InterPro" id="IPR021529">
    <property type="entry name" value="DUF2798"/>
</dbReference>
<feature type="transmembrane region" description="Helical" evidence="1">
    <location>
        <begin position="9"/>
        <end position="29"/>
    </location>
</feature>
<name>A0A0U9H8H7_9BACI</name>
<feature type="transmembrane region" description="Helical" evidence="1">
    <location>
        <begin position="35"/>
        <end position="62"/>
    </location>
</feature>
<dbReference type="Proteomes" id="UP000052946">
    <property type="component" value="Unassembled WGS sequence"/>
</dbReference>
<dbReference type="OrthoDB" id="7062363at2"/>
<dbReference type="RefSeq" id="WP_058949206.1">
    <property type="nucleotide sequence ID" value="NZ_BBXV01000007.1"/>
</dbReference>
<protein>
    <submittedName>
        <fullName evidence="2">Membrane protein</fullName>
    </submittedName>
</protein>
<dbReference type="EMBL" id="BBXV01000007">
    <property type="protein sequence ID" value="GAQ16452.1"/>
    <property type="molecule type" value="Genomic_DNA"/>
</dbReference>
<keyword evidence="1" id="KW-1133">Transmembrane helix</keyword>
<gene>
    <name evidence="2" type="ORF">OPHB3_0375</name>
</gene>
<feature type="transmembrane region" description="Helical" evidence="1">
    <location>
        <begin position="83"/>
        <end position="109"/>
    </location>
</feature>
<keyword evidence="1" id="KW-0472">Membrane</keyword>
<comment type="caution">
    <text evidence="2">The sequence shown here is derived from an EMBL/GenBank/DDBJ whole genome shotgun (WGS) entry which is preliminary data.</text>
</comment>
<keyword evidence="1" id="KW-0812">Transmembrane</keyword>
<reference evidence="3" key="1">
    <citation type="submission" date="2015-07" db="EMBL/GenBank/DDBJ databases">
        <title>Draft Genome Sequence of Oceanobacillus picturae Heshi-B3 that Was Isolated from Fermented Rice Bran with Aging Salted Mackerel, Which Was Named Heshiko as Traditional Fermented Seafood in Japan.</title>
        <authorList>
            <person name="Akuzawa S."/>
            <person name="Nakagawa J."/>
            <person name="Kanekatsu T."/>
            <person name="Kanesaki Y."/>
            <person name="Suzuki T."/>
        </authorList>
    </citation>
    <scope>NUCLEOTIDE SEQUENCE [LARGE SCALE GENOMIC DNA]</scope>
    <source>
        <strain evidence="3">Heshi-B3</strain>
    </source>
</reference>
<dbReference type="AlphaFoldDB" id="A0A0U9H8H7"/>